<evidence type="ECO:0000313" key="3">
    <source>
        <dbReference type="Proteomes" id="UP000639403"/>
    </source>
</evidence>
<proteinExistence type="predicted"/>
<dbReference type="AlphaFoldDB" id="A0A8H7NRI4"/>
<dbReference type="Proteomes" id="UP000639403">
    <property type="component" value="Unassembled WGS sequence"/>
</dbReference>
<evidence type="ECO:0000256" key="1">
    <source>
        <dbReference type="SAM" id="MobiDB-lite"/>
    </source>
</evidence>
<dbReference type="EMBL" id="JADOXO010001259">
    <property type="protein sequence ID" value="KAF9796888.1"/>
    <property type="molecule type" value="Genomic_DNA"/>
</dbReference>
<feature type="compositionally biased region" description="Polar residues" evidence="1">
    <location>
        <begin position="22"/>
        <end position="37"/>
    </location>
</feature>
<comment type="caution">
    <text evidence="2">The sequence shown here is derived from an EMBL/GenBank/DDBJ whole genome shotgun (WGS) entry which is preliminary data.</text>
</comment>
<protein>
    <submittedName>
        <fullName evidence="2">Uncharacterized protein</fullName>
    </submittedName>
</protein>
<accession>A0A8H7NRI4</accession>
<organism evidence="2 3">
    <name type="scientific">Rhodonia placenta</name>
    <dbReference type="NCBI Taxonomy" id="104341"/>
    <lineage>
        <taxon>Eukaryota</taxon>
        <taxon>Fungi</taxon>
        <taxon>Dikarya</taxon>
        <taxon>Basidiomycota</taxon>
        <taxon>Agaricomycotina</taxon>
        <taxon>Agaricomycetes</taxon>
        <taxon>Polyporales</taxon>
        <taxon>Adustoporiaceae</taxon>
        <taxon>Rhodonia</taxon>
    </lineage>
</organism>
<sequence length="78" mass="8679">MRPSEKETSPVSASAAGRKGTDTSSAPIVRTSLTQNTLTRGLRLPRVPPRRRQAPPSLHPQRVQVPLQRNRTILSWQT</sequence>
<reference evidence="2" key="2">
    <citation type="journal article" name="Front. Microbiol.">
        <title>Degradative Capacity of Two Strains of Rhodonia placenta: From Phenotype to Genotype.</title>
        <authorList>
            <person name="Kolle M."/>
            <person name="Horta M.A.C."/>
            <person name="Nowrousian M."/>
            <person name="Ohm R.A."/>
            <person name="Benz J.P."/>
            <person name="Pilgard A."/>
        </authorList>
    </citation>
    <scope>NUCLEOTIDE SEQUENCE</scope>
    <source>
        <strain evidence="2">FPRL280</strain>
    </source>
</reference>
<feature type="region of interest" description="Disordered" evidence="1">
    <location>
        <begin position="1"/>
        <end position="78"/>
    </location>
</feature>
<reference evidence="2" key="1">
    <citation type="submission" date="2020-11" db="EMBL/GenBank/DDBJ databases">
        <authorList>
            <person name="Koelle M."/>
            <person name="Horta M.A.C."/>
            <person name="Nowrousian M."/>
            <person name="Ohm R.A."/>
            <person name="Benz P."/>
            <person name="Pilgard A."/>
        </authorList>
    </citation>
    <scope>NUCLEOTIDE SEQUENCE</scope>
    <source>
        <strain evidence="2">FPRL280</strain>
    </source>
</reference>
<name>A0A8H7NRI4_9APHY</name>
<feature type="compositionally biased region" description="Polar residues" evidence="1">
    <location>
        <begin position="67"/>
        <end position="78"/>
    </location>
</feature>
<gene>
    <name evidence="2" type="ORF">IEO21_10936</name>
</gene>
<evidence type="ECO:0000313" key="2">
    <source>
        <dbReference type="EMBL" id="KAF9796888.1"/>
    </source>
</evidence>